<evidence type="ECO:0000313" key="2">
    <source>
        <dbReference type="Proteomes" id="UP000199473"/>
    </source>
</evidence>
<keyword evidence="2" id="KW-1185">Reference proteome</keyword>
<protein>
    <submittedName>
        <fullName evidence="1">Fur family transcriptional regulator, iron response regulator</fullName>
    </submittedName>
</protein>
<dbReference type="OrthoDB" id="7273729at2"/>
<dbReference type="RefSeq" id="WP_092959699.1">
    <property type="nucleotide sequence ID" value="NZ_FOSQ01000003.1"/>
</dbReference>
<dbReference type="STRING" id="1123062.SAMN02745775_103385"/>
<gene>
    <name evidence="1" type="ORF">SAMN02745775_103385</name>
</gene>
<dbReference type="Proteomes" id="UP000199473">
    <property type="component" value="Unassembled WGS sequence"/>
</dbReference>
<dbReference type="AlphaFoldDB" id="A0A1I4AE82"/>
<name>A0A1I4AE82_9PROT</name>
<organism evidence="1 2">
    <name type="scientific">Falsiroseomonas stagni DSM 19981</name>
    <dbReference type="NCBI Taxonomy" id="1123062"/>
    <lineage>
        <taxon>Bacteria</taxon>
        <taxon>Pseudomonadati</taxon>
        <taxon>Pseudomonadota</taxon>
        <taxon>Alphaproteobacteria</taxon>
        <taxon>Acetobacterales</taxon>
        <taxon>Roseomonadaceae</taxon>
        <taxon>Falsiroseomonas</taxon>
    </lineage>
</organism>
<sequence length="139" mass="14952">MGRAVDAVLRDALRHAGLPAQGPLARLLALLRATPETHLTLGEITRLAAAEGLAAKEPDIARHLDMLVEHGLLGRLPSTAAEPVFDTVPAPHSHLLYEETSQVVDLDVSAETLIAILRQALKDRPGEVDILVRFRRPGG</sequence>
<dbReference type="SUPFAM" id="SSF46785">
    <property type="entry name" value="Winged helix' DNA-binding domain"/>
    <property type="match status" value="1"/>
</dbReference>
<evidence type="ECO:0000313" key="1">
    <source>
        <dbReference type="EMBL" id="SFK54623.1"/>
    </source>
</evidence>
<dbReference type="InterPro" id="IPR036390">
    <property type="entry name" value="WH_DNA-bd_sf"/>
</dbReference>
<accession>A0A1I4AE82</accession>
<dbReference type="EMBL" id="FOSQ01000003">
    <property type="protein sequence ID" value="SFK54623.1"/>
    <property type="molecule type" value="Genomic_DNA"/>
</dbReference>
<reference evidence="1 2" key="1">
    <citation type="submission" date="2016-10" db="EMBL/GenBank/DDBJ databases">
        <authorList>
            <person name="de Groot N.N."/>
        </authorList>
    </citation>
    <scope>NUCLEOTIDE SEQUENCE [LARGE SCALE GENOMIC DNA]</scope>
    <source>
        <strain evidence="1 2">DSM 19981</strain>
    </source>
</reference>
<proteinExistence type="predicted"/>